<dbReference type="GeneID" id="28997715"/>
<dbReference type="AlphaFoldDB" id="A0A162TK13"/>
<evidence type="ECO:0000313" key="2">
    <source>
        <dbReference type="EMBL" id="OAD69202.1"/>
    </source>
</evidence>
<reference evidence="3" key="1">
    <citation type="submission" date="2015-06" db="EMBL/GenBank/DDBJ databases">
        <title>Expansion of signal transduction pathways in fungi by whole-genome duplication.</title>
        <authorList>
            <consortium name="DOE Joint Genome Institute"/>
            <person name="Corrochano L.M."/>
            <person name="Kuo A."/>
            <person name="Marcet-Houben M."/>
            <person name="Polaino S."/>
            <person name="Salamov A."/>
            <person name="Villalobos J.M."/>
            <person name="Alvarez M.I."/>
            <person name="Avalos J."/>
            <person name="Benito E.P."/>
            <person name="Benoit I."/>
            <person name="Burger G."/>
            <person name="Camino L.P."/>
            <person name="Canovas D."/>
            <person name="Cerda-Olmedo E."/>
            <person name="Cheng J.-F."/>
            <person name="Dominguez A."/>
            <person name="Elias M."/>
            <person name="Eslava A.P."/>
            <person name="Glaser F."/>
            <person name="Grimwood J."/>
            <person name="Gutierrez G."/>
            <person name="Heitman J."/>
            <person name="Henrissat B."/>
            <person name="Iturriaga E.A."/>
            <person name="Lang B.F."/>
            <person name="Lavin J.L."/>
            <person name="Lee S."/>
            <person name="Li W."/>
            <person name="Lindquist E."/>
            <person name="Lopez-Garcia S."/>
            <person name="Luque E.M."/>
            <person name="Marcos A.T."/>
            <person name="Martin J."/>
            <person name="McCluskey K."/>
            <person name="Medina H.R."/>
            <person name="Miralles-Duran A."/>
            <person name="Miyazaki A."/>
            <person name="Munoz-Torres E."/>
            <person name="Oguiza J.A."/>
            <person name="Ohm R."/>
            <person name="Olmedo M."/>
            <person name="Orejas M."/>
            <person name="Ortiz-Castellanos L."/>
            <person name="Pisabarro A.G."/>
            <person name="Rodriguez-Romero J."/>
            <person name="Ruiz-Herrera J."/>
            <person name="Ruiz-Vazquez R."/>
            <person name="Sanz C."/>
            <person name="Schackwitz W."/>
            <person name="Schmutz J."/>
            <person name="Shahriari M."/>
            <person name="Shelest E."/>
            <person name="Silva-Franco F."/>
            <person name="Soanes D."/>
            <person name="Syed K."/>
            <person name="Tagua V.G."/>
            <person name="Talbot N.J."/>
            <person name="Thon M."/>
            <person name="De vries R.P."/>
            <person name="Wiebenga A."/>
            <person name="Yadav J.S."/>
            <person name="Braun E.L."/>
            <person name="Baker S."/>
            <person name="Garre V."/>
            <person name="Horwitz B."/>
            <person name="Torres-Martinez S."/>
            <person name="Idnurm A."/>
            <person name="Herrera-Estrella A."/>
            <person name="Gabaldon T."/>
            <person name="Grigoriev I.V."/>
        </authorList>
    </citation>
    <scope>NUCLEOTIDE SEQUENCE [LARGE SCALE GENOMIC DNA]</scope>
    <source>
        <strain evidence="3">NRRL 1555(-)</strain>
    </source>
</reference>
<keyword evidence="3" id="KW-1185">Reference proteome</keyword>
<proteinExistence type="predicted"/>
<dbReference type="RefSeq" id="XP_018287242.1">
    <property type="nucleotide sequence ID" value="XM_018436809.1"/>
</dbReference>
<sequence length="179" mass="20939">MTDQKFVFDNISLIFEILCTLLLRYSGLLLGQYINIEKVDNLARFISNKEPVPGCGICSSINYGVYTKNPINRRGVQSNKKSSIDSFTSYITVSVLLIHKKIRKPENYIFQLKNMLIEEQKEVTIAYQAISNKIMSVFFWLHLMTMYRKEVCYSFQKFFFATCVGYTLTYFSILFYLLI</sequence>
<keyword evidence="1" id="KW-0472">Membrane</keyword>
<dbReference type="VEuPathDB" id="FungiDB:PHYBLDRAFT_172457"/>
<gene>
    <name evidence="2" type="ORF">PHYBLDRAFT_172457</name>
</gene>
<dbReference type="EMBL" id="KV440992">
    <property type="protein sequence ID" value="OAD69202.1"/>
    <property type="molecule type" value="Genomic_DNA"/>
</dbReference>
<evidence type="ECO:0000313" key="3">
    <source>
        <dbReference type="Proteomes" id="UP000077315"/>
    </source>
</evidence>
<name>A0A162TK13_PHYB8</name>
<feature type="transmembrane region" description="Helical" evidence="1">
    <location>
        <begin position="158"/>
        <end position="178"/>
    </location>
</feature>
<accession>A0A162TK13</accession>
<keyword evidence="1" id="KW-1133">Transmembrane helix</keyword>
<feature type="transmembrane region" description="Helical" evidence="1">
    <location>
        <begin position="125"/>
        <end position="146"/>
    </location>
</feature>
<dbReference type="Proteomes" id="UP000077315">
    <property type="component" value="Unassembled WGS sequence"/>
</dbReference>
<dbReference type="InParanoid" id="A0A162TK13"/>
<organism evidence="2 3">
    <name type="scientific">Phycomyces blakesleeanus (strain ATCC 8743b / DSM 1359 / FGSC 10004 / NBRC 33097 / NRRL 1555)</name>
    <dbReference type="NCBI Taxonomy" id="763407"/>
    <lineage>
        <taxon>Eukaryota</taxon>
        <taxon>Fungi</taxon>
        <taxon>Fungi incertae sedis</taxon>
        <taxon>Mucoromycota</taxon>
        <taxon>Mucoromycotina</taxon>
        <taxon>Mucoromycetes</taxon>
        <taxon>Mucorales</taxon>
        <taxon>Phycomycetaceae</taxon>
        <taxon>Phycomyces</taxon>
    </lineage>
</organism>
<evidence type="ECO:0000256" key="1">
    <source>
        <dbReference type="SAM" id="Phobius"/>
    </source>
</evidence>
<feature type="transmembrane region" description="Helical" evidence="1">
    <location>
        <begin position="12"/>
        <end position="34"/>
    </location>
</feature>
<keyword evidence="1" id="KW-0812">Transmembrane</keyword>
<protein>
    <submittedName>
        <fullName evidence="2">Uncharacterized protein</fullName>
    </submittedName>
</protein>